<sequence>MSVNKILSFLFASAIATQAVSLEIKIAYQKVTEKGRPYGAPGGIYFKIKNIEPFLPYWVQYSHDLKRWEDLYNFGSFGLSSSSPLFHWYELPPGQCFFRIIQKY</sequence>
<reference evidence="1" key="1">
    <citation type="submission" date="2018-05" db="EMBL/GenBank/DDBJ databases">
        <authorList>
            <person name="Lanie J.A."/>
            <person name="Ng W.-L."/>
            <person name="Kazmierczak K.M."/>
            <person name="Andrzejewski T.M."/>
            <person name="Davidsen T.M."/>
            <person name="Wayne K.J."/>
            <person name="Tettelin H."/>
            <person name="Glass J.I."/>
            <person name="Rusch D."/>
            <person name="Podicherti R."/>
            <person name="Tsui H.-C.T."/>
            <person name="Winkler M.E."/>
        </authorList>
    </citation>
    <scope>NUCLEOTIDE SEQUENCE</scope>
</reference>
<name>A0A382XK94_9ZZZZ</name>
<evidence type="ECO:0000313" key="1">
    <source>
        <dbReference type="EMBL" id="SVD71587.1"/>
    </source>
</evidence>
<protein>
    <submittedName>
        <fullName evidence="1">Uncharacterized protein</fullName>
    </submittedName>
</protein>
<gene>
    <name evidence="1" type="ORF">METZ01_LOCUS424441</name>
</gene>
<proteinExistence type="predicted"/>
<dbReference type="EMBL" id="UINC01168519">
    <property type="protein sequence ID" value="SVD71587.1"/>
    <property type="molecule type" value="Genomic_DNA"/>
</dbReference>
<accession>A0A382XK94</accession>
<dbReference type="AlphaFoldDB" id="A0A382XK94"/>
<organism evidence="1">
    <name type="scientific">marine metagenome</name>
    <dbReference type="NCBI Taxonomy" id="408172"/>
    <lineage>
        <taxon>unclassified sequences</taxon>
        <taxon>metagenomes</taxon>
        <taxon>ecological metagenomes</taxon>
    </lineage>
</organism>